<dbReference type="Gene3D" id="3.30.70.1060">
    <property type="entry name" value="Dimeric alpha+beta barrel"/>
    <property type="match status" value="1"/>
</dbReference>
<dbReference type="SUPFAM" id="SSF54909">
    <property type="entry name" value="Dimeric alpha+beta barrel"/>
    <property type="match status" value="1"/>
</dbReference>
<dbReference type="PANTHER" id="PTHR35174:SF1">
    <property type="entry name" value="BLL0086 PROTEIN"/>
    <property type="match status" value="1"/>
</dbReference>
<dbReference type="Proteomes" id="UP000593892">
    <property type="component" value="Chromosome"/>
</dbReference>
<sequence>MRFLCLYRSSKPEGTPPSQKEMMRMGQLIEESFKSGVLLATEGCLPSIAGARLRMTGGQFSVTDGPFSEAKEVVGGFALIQAESKAAAIGFTKRFMEIAGDGETEIRQIFEPGDAPCGSSGTM</sequence>
<dbReference type="Pfam" id="PF03795">
    <property type="entry name" value="YCII"/>
    <property type="match status" value="1"/>
</dbReference>
<feature type="domain" description="YCII-related" evidence="2">
    <location>
        <begin position="1"/>
        <end position="111"/>
    </location>
</feature>
<dbReference type="EMBL" id="CP063849">
    <property type="protein sequence ID" value="QOY86539.1"/>
    <property type="molecule type" value="Genomic_DNA"/>
</dbReference>
<organism evidence="3 4">
    <name type="scientific">Paludibaculum fermentans</name>
    <dbReference type="NCBI Taxonomy" id="1473598"/>
    <lineage>
        <taxon>Bacteria</taxon>
        <taxon>Pseudomonadati</taxon>
        <taxon>Acidobacteriota</taxon>
        <taxon>Terriglobia</taxon>
        <taxon>Bryobacterales</taxon>
        <taxon>Bryobacteraceae</taxon>
        <taxon>Paludibaculum</taxon>
    </lineage>
</organism>
<evidence type="ECO:0000313" key="4">
    <source>
        <dbReference type="Proteomes" id="UP000593892"/>
    </source>
</evidence>
<accession>A0A7S7NN06</accession>
<name>A0A7S7NN06_PALFE</name>
<keyword evidence="4" id="KW-1185">Reference proteome</keyword>
<dbReference type="InterPro" id="IPR011008">
    <property type="entry name" value="Dimeric_a/b-barrel"/>
</dbReference>
<reference evidence="3 4" key="1">
    <citation type="submission" date="2020-10" db="EMBL/GenBank/DDBJ databases">
        <title>Complete genome sequence of Paludibaculum fermentans P105T, a facultatively anaerobic acidobacterium capable of dissimilatory Fe(III) reduction.</title>
        <authorList>
            <person name="Dedysh S.N."/>
            <person name="Beletsky A.V."/>
            <person name="Kulichevskaya I.S."/>
            <person name="Mardanov A.V."/>
            <person name="Ravin N.V."/>
        </authorList>
    </citation>
    <scope>NUCLEOTIDE SEQUENCE [LARGE SCALE GENOMIC DNA]</scope>
    <source>
        <strain evidence="3 4">P105</strain>
    </source>
</reference>
<evidence type="ECO:0000259" key="2">
    <source>
        <dbReference type="Pfam" id="PF03795"/>
    </source>
</evidence>
<comment type="similarity">
    <text evidence="1">Belongs to the YciI family.</text>
</comment>
<dbReference type="KEGG" id="pfer:IRI77_27620"/>
<dbReference type="InterPro" id="IPR005545">
    <property type="entry name" value="YCII"/>
</dbReference>
<protein>
    <recommendedName>
        <fullName evidence="2">YCII-related domain-containing protein</fullName>
    </recommendedName>
</protein>
<evidence type="ECO:0000256" key="1">
    <source>
        <dbReference type="ARBA" id="ARBA00007689"/>
    </source>
</evidence>
<dbReference type="RefSeq" id="WP_194448208.1">
    <property type="nucleotide sequence ID" value="NZ_CP063849.1"/>
</dbReference>
<dbReference type="AlphaFoldDB" id="A0A7S7NN06"/>
<evidence type="ECO:0000313" key="3">
    <source>
        <dbReference type="EMBL" id="QOY86539.1"/>
    </source>
</evidence>
<gene>
    <name evidence="3" type="ORF">IRI77_27620</name>
</gene>
<proteinExistence type="inferred from homology"/>
<dbReference type="PANTHER" id="PTHR35174">
    <property type="entry name" value="BLL7171 PROTEIN-RELATED"/>
    <property type="match status" value="1"/>
</dbReference>